<name>A0A2H0UB95_9BACT</name>
<comment type="caution">
    <text evidence="1">The sequence shown here is derived from an EMBL/GenBank/DDBJ whole genome shotgun (WGS) entry which is preliminary data.</text>
</comment>
<dbReference type="EMBL" id="PFBK01000008">
    <property type="protein sequence ID" value="PIR83679.1"/>
    <property type="molecule type" value="Genomic_DNA"/>
</dbReference>
<proteinExistence type="predicted"/>
<organism evidence="1 2">
    <name type="scientific">Candidatus Kaiserbacteria bacterium CG10_big_fil_rev_8_21_14_0_10_51_14</name>
    <dbReference type="NCBI Taxonomy" id="1974610"/>
    <lineage>
        <taxon>Bacteria</taxon>
        <taxon>Candidatus Kaiseribacteriota</taxon>
    </lineage>
</organism>
<dbReference type="AlphaFoldDB" id="A0A2H0UB95"/>
<protein>
    <submittedName>
        <fullName evidence="1">Uncharacterized protein</fullName>
    </submittedName>
</protein>
<evidence type="ECO:0000313" key="1">
    <source>
        <dbReference type="EMBL" id="PIR83679.1"/>
    </source>
</evidence>
<evidence type="ECO:0000313" key="2">
    <source>
        <dbReference type="Proteomes" id="UP000231192"/>
    </source>
</evidence>
<accession>A0A2H0UB95</accession>
<gene>
    <name evidence="1" type="ORF">COU18_03305</name>
</gene>
<dbReference type="Proteomes" id="UP000231192">
    <property type="component" value="Unassembled WGS sequence"/>
</dbReference>
<reference evidence="2" key="1">
    <citation type="submission" date="2017-09" db="EMBL/GenBank/DDBJ databases">
        <title>Depth-based differentiation of microbial function through sediment-hosted aquifers and enrichment of novel symbionts in the deep terrestrial subsurface.</title>
        <authorList>
            <person name="Probst A.J."/>
            <person name="Ladd B."/>
            <person name="Jarett J.K."/>
            <person name="Geller-Mcgrath D.E."/>
            <person name="Sieber C.M.K."/>
            <person name="Emerson J.B."/>
            <person name="Anantharaman K."/>
            <person name="Thomas B.C."/>
            <person name="Malmstrom R."/>
            <person name="Stieglmeier M."/>
            <person name="Klingl A."/>
            <person name="Woyke T."/>
            <person name="Ryan C.M."/>
            <person name="Banfield J.F."/>
        </authorList>
    </citation>
    <scope>NUCLEOTIDE SEQUENCE [LARGE SCALE GENOMIC DNA]</scope>
</reference>
<sequence length="106" mass="12263">MQIEKKKYTVMVDDNFHFTDESERYEAGSFDSAEEAINDCRRITEESVRGLYLKGITPAGLRDRYITFGEDPFVRSDEGTVYFSAWDYVTEDLCARIIADVKTKQP</sequence>